<dbReference type="EC" id="2.1.1.190" evidence="11"/>
<evidence type="ECO:0000256" key="13">
    <source>
        <dbReference type="PROSITE-ProRule" id="PRU10015"/>
    </source>
</evidence>
<dbReference type="InterPro" id="IPR002792">
    <property type="entry name" value="TRAM_dom"/>
</dbReference>
<protein>
    <recommendedName>
        <fullName evidence="11">23S rRNA (uracil(1939)-C(5))-methyltransferase RlmD</fullName>
        <ecNumber evidence="11">2.1.1.190</ecNumber>
    </recommendedName>
    <alternativeName>
        <fullName evidence="11">23S rRNA(m5U1939)-methyltransferase</fullName>
    </alternativeName>
</protein>
<evidence type="ECO:0000256" key="4">
    <source>
        <dbReference type="ARBA" id="ARBA00022679"/>
    </source>
</evidence>
<comment type="similarity">
    <text evidence="11">Belongs to the class I-like SAM-binding methyltransferase superfamily. RNA M5U methyltransferase family. RlmD subfamily.</text>
</comment>
<keyword evidence="5 11" id="KW-0949">S-adenosyl-L-methionine</keyword>
<comment type="function">
    <text evidence="10 11">Catalyzes the formation of 5-methyl-uridine at position 1939 (m5U1939) in 23S rRNA.</text>
</comment>
<keyword evidence="8 11" id="KW-0411">Iron-sulfur</keyword>
<feature type="binding site" evidence="11 12">
    <location>
        <position position="350"/>
    </location>
    <ligand>
        <name>S-adenosyl-L-methionine</name>
        <dbReference type="ChEBI" id="CHEBI:59789"/>
    </ligand>
</feature>
<dbReference type="InterPro" id="IPR029063">
    <property type="entry name" value="SAM-dependent_MTases_sf"/>
</dbReference>
<dbReference type="PROSITE" id="PS50926">
    <property type="entry name" value="TRAM"/>
    <property type="match status" value="1"/>
</dbReference>
<dbReference type="NCBIfam" id="NF009639">
    <property type="entry name" value="PRK13168.1"/>
    <property type="match status" value="1"/>
</dbReference>
<dbReference type="SUPFAM" id="SSF50249">
    <property type="entry name" value="Nucleic acid-binding proteins"/>
    <property type="match status" value="1"/>
</dbReference>
<feature type="binding site" evidence="11 12">
    <location>
        <position position="300"/>
    </location>
    <ligand>
        <name>S-adenosyl-L-methionine</name>
        <dbReference type="ChEBI" id="CHEBI:59789"/>
    </ligand>
</feature>
<feature type="binding site" evidence="11">
    <location>
        <position position="178"/>
    </location>
    <ligand>
        <name>[4Fe-4S] cluster</name>
        <dbReference type="ChEBI" id="CHEBI:49883"/>
    </ligand>
</feature>
<comment type="caution">
    <text evidence="15">The sequence shown here is derived from an EMBL/GenBank/DDBJ whole genome shotgun (WGS) entry which is preliminary data.</text>
</comment>
<dbReference type="Proteomes" id="UP000243053">
    <property type="component" value="Unassembled WGS sequence"/>
</dbReference>
<gene>
    <name evidence="11" type="primary">rlmD</name>
    <name evidence="15" type="ORF">A9Q75_08950</name>
</gene>
<evidence type="ECO:0000313" key="15">
    <source>
        <dbReference type="EMBL" id="OUR80796.1"/>
    </source>
</evidence>
<dbReference type="PROSITE" id="PS51687">
    <property type="entry name" value="SAM_MT_RNA_M5U"/>
    <property type="match status" value="1"/>
</dbReference>
<dbReference type="EMBL" id="MAAF01000056">
    <property type="protein sequence ID" value="OUR80796.1"/>
    <property type="molecule type" value="Genomic_DNA"/>
</dbReference>
<feature type="binding site" evidence="11">
    <location>
        <position position="88"/>
    </location>
    <ligand>
        <name>[4Fe-4S] cluster</name>
        <dbReference type="ChEBI" id="CHEBI:49883"/>
    </ligand>
</feature>
<dbReference type="NCBIfam" id="TIGR00479">
    <property type="entry name" value="rumA"/>
    <property type="match status" value="1"/>
</dbReference>
<feature type="binding site" evidence="11">
    <location>
        <position position="334"/>
    </location>
    <ligand>
        <name>S-adenosyl-L-methionine</name>
        <dbReference type="ChEBI" id="CHEBI:59789"/>
    </ligand>
</feature>
<dbReference type="SUPFAM" id="SSF53335">
    <property type="entry name" value="S-adenosyl-L-methionine-dependent methyltransferases"/>
    <property type="match status" value="1"/>
</dbReference>
<evidence type="ECO:0000256" key="10">
    <source>
        <dbReference type="ARBA" id="ARBA00059995"/>
    </source>
</evidence>
<evidence type="ECO:0000256" key="1">
    <source>
        <dbReference type="ARBA" id="ARBA00022485"/>
    </source>
</evidence>
<keyword evidence="7 11" id="KW-0408">Iron</keyword>
<dbReference type="InterPro" id="IPR001566">
    <property type="entry name" value="23S_rRNA_MeTrfase_RlmD"/>
</dbReference>
<feature type="binding site" evidence="11">
    <location>
        <position position="377"/>
    </location>
    <ligand>
        <name>S-adenosyl-L-methionine</name>
        <dbReference type="ChEBI" id="CHEBI:59789"/>
    </ligand>
</feature>
<evidence type="ECO:0000256" key="6">
    <source>
        <dbReference type="ARBA" id="ARBA00022723"/>
    </source>
</evidence>
<proteinExistence type="inferred from homology"/>
<comment type="catalytic activity">
    <reaction evidence="9 11">
        <text>uridine(1939) in 23S rRNA + S-adenosyl-L-methionine = 5-methyluridine(1939) in 23S rRNA + S-adenosyl-L-homocysteine + H(+)</text>
        <dbReference type="Rhea" id="RHEA:42908"/>
        <dbReference type="Rhea" id="RHEA-COMP:10278"/>
        <dbReference type="Rhea" id="RHEA-COMP:10279"/>
        <dbReference type="ChEBI" id="CHEBI:15378"/>
        <dbReference type="ChEBI" id="CHEBI:57856"/>
        <dbReference type="ChEBI" id="CHEBI:59789"/>
        <dbReference type="ChEBI" id="CHEBI:65315"/>
        <dbReference type="ChEBI" id="CHEBI:74447"/>
        <dbReference type="EC" id="2.1.1.190"/>
    </reaction>
</comment>
<dbReference type="PANTHER" id="PTHR11061">
    <property type="entry name" value="RNA M5U METHYLTRANSFERASE"/>
    <property type="match status" value="1"/>
</dbReference>
<evidence type="ECO:0000256" key="7">
    <source>
        <dbReference type="ARBA" id="ARBA00023004"/>
    </source>
</evidence>
<feature type="binding site" evidence="11 12">
    <location>
        <position position="329"/>
    </location>
    <ligand>
        <name>S-adenosyl-L-methionine</name>
        <dbReference type="ChEBI" id="CHEBI:59789"/>
    </ligand>
</feature>
<feature type="active site" evidence="13">
    <location>
        <position position="425"/>
    </location>
</feature>
<dbReference type="FunFam" id="3.40.50.150:FF:000009">
    <property type="entry name" value="23S rRNA (Uracil(1939)-C(5))-methyltransferase RlmD"/>
    <property type="match status" value="1"/>
</dbReference>
<dbReference type="PANTHER" id="PTHR11061:SF49">
    <property type="entry name" value="23S RRNA (URACIL(1939)-C(5))-METHYLTRANSFERASE RLMD"/>
    <property type="match status" value="1"/>
</dbReference>
<keyword evidence="4 11" id="KW-0808">Transferase</keyword>
<evidence type="ECO:0000256" key="2">
    <source>
        <dbReference type="ARBA" id="ARBA00022552"/>
    </source>
</evidence>
<evidence type="ECO:0000256" key="9">
    <source>
        <dbReference type="ARBA" id="ARBA00052756"/>
    </source>
</evidence>
<evidence type="ECO:0000256" key="3">
    <source>
        <dbReference type="ARBA" id="ARBA00022603"/>
    </source>
</evidence>
<dbReference type="GO" id="GO:0051539">
    <property type="term" value="F:4 iron, 4 sulfur cluster binding"/>
    <property type="evidence" value="ECO:0007669"/>
    <property type="project" value="UniProtKB-KW"/>
</dbReference>
<dbReference type="Pfam" id="PF01938">
    <property type="entry name" value="TRAM"/>
    <property type="match status" value="1"/>
</dbReference>
<evidence type="ECO:0000256" key="5">
    <source>
        <dbReference type="ARBA" id="ARBA00022691"/>
    </source>
</evidence>
<keyword evidence="3 11" id="KW-0489">Methyltransferase</keyword>
<dbReference type="InterPro" id="IPR030390">
    <property type="entry name" value="MeTrfase_TrmA_AS"/>
</dbReference>
<feature type="active site" description="Nucleophile" evidence="11 12">
    <location>
        <position position="425"/>
    </location>
</feature>
<dbReference type="GO" id="GO:0005506">
    <property type="term" value="F:iron ion binding"/>
    <property type="evidence" value="ECO:0007669"/>
    <property type="project" value="UniProtKB-UniRule"/>
</dbReference>
<dbReference type="Gene3D" id="3.40.50.150">
    <property type="entry name" value="Vaccinia Virus protein VP39"/>
    <property type="match status" value="1"/>
</dbReference>
<feature type="binding site" evidence="11">
    <location>
        <position position="82"/>
    </location>
    <ligand>
        <name>[4Fe-4S] cluster</name>
        <dbReference type="ChEBI" id="CHEBI:49883"/>
    </ligand>
</feature>
<name>A0A1Y5EH73_COLPS</name>
<dbReference type="Gene3D" id="2.40.50.1070">
    <property type="match status" value="1"/>
</dbReference>
<evidence type="ECO:0000259" key="14">
    <source>
        <dbReference type="PROSITE" id="PS50926"/>
    </source>
</evidence>
<feature type="binding site" evidence="11 12">
    <location>
        <position position="399"/>
    </location>
    <ligand>
        <name>S-adenosyl-L-methionine</name>
        <dbReference type="ChEBI" id="CHEBI:59789"/>
    </ligand>
</feature>
<dbReference type="CDD" id="cd02440">
    <property type="entry name" value="AdoMet_MTases"/>
    <property type="match status" value="1"/>
</dbReference>
<dbReference type="Pfam" id="PF05958">
    <property type="entry name" value="tRNA_U5-meth_tr"/>
    <property type="match status" value="1"/>
</dbReference>
<dbReference type="GO" id="GO:0003723">
    <property type="term" value="F:RNA binding"/>
    <property type="evidence" value="ECO:0007669"/>
    <property type="project" value="InterPro"/>
</dbReference>
<dbReference type="HAMAP" id="MF_01010">
    <property type="entry name" value="23SrRNA_methyltr_RlmD"/>
    <property type="match status" value="1"/>
</dbReference>
<keyword evidence="6 11" id="KW-0479">Metal-binding</keyword>
<evidence type="ECO:0000256" key="11">
    <source>
        <dbReference type="HAMAP-Rule" id="MF_01010"/>
    </source>
</evidence>
<evidence type="ECO:0000313" key="16">
    <source>
        <dbReference type="Proteomes" id="UP000243053"/>
    </source>
</evidence>
<evidence type="ECO:0000256" key="12">
    <source>
        <dbReference type="PROSITE-ProRule" id="PRU01024"/>
    </source>
</evidence>
<dbReference type="GO" id="GO:0070475">
    <property type="term" value="P:rRNA base methylation"/>
    <property type="evidence" value="ECO:0007669"/>
    <property type="project" value="TreeGrafter"/>
</dbReference>
<keyword evidence="2 11" id="KW-0698">rRNA processing</keyword>
<dbReference type="InterPro" id="IPR012340">
    <property type="entry name" value="NA-bd_OB-fold"/>
</dbReference>
<reference evidence="16" key="1">
    <citation type="journal article" date="2017" name="Proc. Natl. Acad. Sci. U.S.A.">
        <title>Simulation of Deepwater Horizon oil plume reveals substrate specialization within a complex community of hydrocarbon degraders.</title>
        <authorList>
            <person name="Hu P."/>
            <person name="Dubinsky E.A."/>
            <person name="Probst A.J."/>
            <person name="Wang J."/>
            <person name="Sieber C.M.K."/>
            <person name="Tom L.M."/>
            <person name="Gardinali P."/>
            <person name="Banfield J.F."/>
            <person name="Atlas R.M."/>
            <person name="Andersen G.L."/>
        </authorList>
    </citation>
    <scope>NUCLEOTIDE SEQUENCE [LARGE SCALE GENOMIC DNA]</scope>
</reference>
<dbReference type="InterPro" id="IPR010280">
    <property type="entry name" value="U5_MeTrfase_fam"/>
</dbReference>
<feature type="domain" description="TRAM" evidence="14">
    <location>
        <begin position="11"/>
        <end position="69"/>
    </location>
</feature>
<keyword evidence="1 11" id="KW-0004">4Fe-4S</keyword>
<feature type="binding site" evidence="11">
    <location>
        <position position="91"/>
    </location>
    <ligand>
        <name>[4Fe-4S] cluster</name>
        <dbReference type="ChEBI" id="CHEBI:49883"/>
    </ligand>
</feature>
<dbReference type="FunFam" id="2.40.50.140:FF:000097">
    <property type="entry name" value="23S rRNA (uracil(1939)-C(5))-methyltransferase RlmD"/>
    <property type="match status" value="1"/>
</dbReference>
<dbReference type="Gene3D" id="2.40.50.140">
    <property type="entry name" value="Nucleic acid-binding proteins"/>
    <property type="match status" value="1"/>
</dbReference>
<sequence length="467" mass="52346">MANYYKAAVKPKTSNQRLTITVDKLDMNGVGVARWQNKPIFIAGVLPNEIVDVKVIEQKSKYARAKLISIDKKSDSRVIPQCQHFGLCGGCDLQMLDLEEQLLFKQQKITDLFSRSFSTQNFPSAINAGQLPWQPAIKSSPWHYRRKARIGVQFDKNAQATIGFRQKSTNQLASIKSCPVLVEPLSAIFPLLKKLLAQLTIKSAIGHIEVIQADIIDTNSEEKRQKDNQVVLVIRQLKTMNETDIELWKLYAQQYSWHVIIDDGNKQLPLVSIMGESPSALSYELADTSKIYFSSSDFIQINHQVNNAMISQALAWLNISATDNVLDLFCGLGNFSLALAKHAKHVVGVEGVQVMVDKATHNSLVNGLDNCQFYQADLNNHWLLESWAKEQVFDKVLLDPARAGAEQAVSQIAKLKIPRVLYVSCDPATLARDSAILVSQGYKLEKISLMDMFSQTKHVETMVLFVQ</sequence>
<evidence type="ECO:0000256" key="8">
    <source>
        <dbReference type="ARBA" id="ARBA00023014"/>
    </source>
</evidence>
<dbReference type="GO" id="GO:0070041">
    <property type="term" value="F:rRNA (uridine-C5-)-methyltransferase activity"/>
    <property type="evidence" value="ECO:0007669"/>
    <property type="project" value="UniProtKB-UniRule"/>
</dbReference>
<dbReference type="PROSITE" id="PS01230">
    <property type="entry name" value="TRMA_1"/>
    <property type="match status" value="1"/>
</dbReference>
<dbReference type="AlphaFoldDB" id="A0A1Y5EH73"/>
<accession>A0A1Y5EH73</accession>
<organism evidence="15 16">
    <name type="scientific">Colwellia psychrerythraea</name>
    <name type="common">Vibrio psychroerythus</name>
    <dbReference type="NCBI Taxonomy" id="28229"/>
    <lineage>
        <taxon>Bacteria</taxon>
        <taxon>Pseudomonadati</taxon>
        <taxon>Pseudomonadota</taxon>
        <taxon>Gammaproteobacteria</taxon>
        <taxon>Alteromonadales</taxon>
        <taxon>Colwelliaceae</taxon>
        <taxon>Colwellia</taxon>
    </lineage>
</organism>